<accession>A0AAV1A6X9</accession>
<dbReference type="EMBL" id="OX451738">
    <property type="protein sequence ID" value="CAI8604959.1"/>
    <property type="molecule type" value="Genomic_DNA"/>
</dbReference>
<dbReference type="Proteomes" id="UP001157006">
    <property type="component" value="Chromosome 3"/>
</dbReference>
<evidence type="ECO:0000256" key="1">
    <source>
        <dbReference type="SAM" id="MobiDB-lite"/>
    </source>
</evidence>
<protein>
    <submittedName>
        <fullName evidence="2">Uncharacterized protein</fullName>
    </submittedName>
</protein>
<dbReference type="AlphaFoldDB" id="A0AAV1A6X9"/>
<sequence>MSFIINGVMEEPVEWENGMLTRKEAFSGESLSARGRGSPSQPLSYDSDRGGRLQDSPRSSLDCLNPKGGNFEFEDYIRTLLELSWKQDNTLTSLLSFLFQLCSDFLPSCH</sequence>
<evidence type="ECO:0000313" key="3">
    <source>
        <dbReference type="Proteomes" id="UP001157006"/>
    </source>
</evidence>
<evidence type="ECO:0000313" key="2">
    <source>
        <dbReference type="EMBL" id="CAI8604959.1"/>
    </source>
</evidence>
<name>A0AAV1A6X9_VICFA</name>
<gene>
    <name evidence="2" type="ORF">VFH_III159360</name>
</gene>
<reference evidence="2 3" key="1">
    <citation type="submission" date="2023-01" db="EMBL/GenBank/DDBJ databases">
        <authorList>
            <person name="Kreplak J."/>
        </authorList>
    </citation>
    <scope>NUCLEOTIDE SEQUENCE [LARGE SCALE GENOMIC DNA]</scope>
</reference>
<organism evidence="2 3">
    <name type="scientific">Vicia faba</name>
    <name type="common">Broad bean</name>
    <name type="synonym">Faba vulgaris</name>
    <dbReference type="NCBI Taxonomy" id="3906"/>
    <lineage>
        <taxon>Eukaryota</taxon>
        <taxon>Viridiplantae</taxon>
        <taxon>Streptophyta</taxon>
        <taxon>Embryophyta</taxon>
        <taxon>Tracheophyta</taxon>
        <taxon>Spermatophyta</taxon>
        <taxon>Magnoliopsida</taxon>
        <taxon>eudicotyledons</taxon>
        <taxon>Gunneridae</taxon>
        <taxon>Pentapetalae</taxon>
        <taxon>rosids</taxon>
        <taxon>fabids</taxon>
        <taxon>Fabales</taxon>
        <taxon>Fabaceae</taxon>
        <taxon>Papilionoideae</taxon>
        <taxon>50 kb inversion clade</taxon>
        <taxon>NPAAA clade</taxon>
        <taxon>Hologalegina</taxon>
        <taxon>IRL clade</taxon>
        <taxon>Fabeae</taxon>
        <taxon>Vicia</taxon>
    </lineage>
</organism>
<feature type="region of interest" description="Disordered" evidence="1">
    <location>
        <begin position="28"/>
        <end position="61"/>
    </location>
</feature>
<proteinExistence type="predicted"/>
<keyword evidence="3" id="KW-1185">Reference proteome</keyword>